<feature type="compositionally biased region" description="Basic and acidic residues" evidence="1">
    <location>
        <begin position="222"/>
        <end position="236"/>
    </location>
</feature>
<feature type="signal peptide" evidence="2">
    <location>
        <begin position="1"/>
        <end position="27"/>
    </location>
</feature>
<feature type="region of interest" description="Disordered" evidence="1">
    <location>
        <begin position="159"/>
        <end position="236"/>
    </location>
</feature>
<dbReference type="RefSeq" id="WP_200607013.1">
    <property type="nucleotide sequence ID" value="NZ_CP071517.1"/>
</dbReference>
<feature type="compositionally biased region" description="Low complexity" evidence="1">
    <location>
        <begin position="173"/>
        <end position="221"/>
    </location>
</feature>
<evidence type="ECO:0000256" key="2">
    <source>
        <dbReference type="SAM" id="SignalP"/>
    </source>
</evidence>
<dbReference type="EMBL" id="CP071517">
    <property type="protein sequence ID" value="QSX73728.1"/>
    <property type="molecule type" value="Genomic_DNA"/>
</dbReference>
<gene>
    <name evidence="3" type="ORF">HIV01_010815</name>
</gene>
<dbReference type="Proteomes" id="UP000663400">
    <property type="component" value="Chromosome"/>
</dbReference>
<sequence length="236" mass="25508">MSSPWKSRFAGLFVALVGMSGAGAASAQDYTYGWNPRSGDVWIDTWAGDVNRYGSRYRDPFVDEMVRYYGAPRDLVTNLLVDRRWAPGDVYLACSLASIIGRPCRYVVDIWERDHGQGWGNVAQGLGIKPGSAEFHRLKKGFVPSYDRWGRTITIDSDLERDFPGRGKGAQGKSGKAQPAQASVGNGKSKGASQGQGKSQSQGKSQGQSQGQSQGKSQGAKDNGKGKSNDKGNDKH</sequence>
<evidence type="ECO:0000313" key="4">
    <source>
        <dbReference type="Proteomes" id="UP000663400"/>
    </source>
</evidence>
<name>A0ABX7R6I4_9GAMM</name>
<feature type="chain" id="PRO_5046444805" evidence="2">
    <location>
        <begin position="28"/>
        <end position="236"/>
    </location>
</feature>
<evidence type="ECO:0000256" key="1">
    <source>
        <dbReference type="SAM" id="MobiDB-lite"/>
    </source>
</evidence>
<evidence type="ECO:0000313" key="3">
    <source>
        <dbReference type="EMBL" id="QSX73728.1"/>
    </source>
</evidence>
<keyword evidence="4" id="KW-1185">Reference proteome</keyword>
<accession>A0ABX7R6I4</accession>
<proteinExistence type="predicted"/>
<keyword evidence="2" id="KW-0732">Signal</keyword>
<protein>
    <submittedName>
        <fullName evidence="3">Uncharacterized protein</fullName>
    </submittedName>
</protein>
<organism evidence="3 4">
    <name type="scientific">Lysobacter arenosi</name>
    <dbReference type="NCBI Taxonomy" id="2795387"/>
    <lineage>
        <taxon>Bacteria</taxon>
        <taxon>Pseudomonadati</taxon>
        <taxon>Pseudomonadota</taxon>
        <taxon>Gammaproteobacteria</taxon>
        <taxon>Lysobacterales</taxon>
        <taxon>Lysobacteraceae</taxon>
        <taxon>Lysobacter</taxon>
    </lineage>
</organism>
<reference evidence="3 4" key="1">
    <citation type="submission" date="2021-02" db="EMBL/GenBank/DDBJ databases">
        <title>Lysobacter arenosi sp. nov., isolated from soil of gangwondo yeongwol, south Korea.</title>
        <authorList>
            <person name="Kim K.R."/>
            <person name="Kim K.H."/>
            <person name="Jeon C.O."/>
        </authorList>
    </citation>
    <scope>NUCLEOTIDE SEQUENCE [LARGE SCALE GENOMIC DNA]</scope>
    <source>
        <strain evidence="3 4">R7</strain>
    </source>
</reference>